<dbReference type="SUPFAM" id="SSF75005">
    <property type="entry name" value="Arabinanase/levansucrase/invertase"/>
    <property type="match status" value="1"/>
</dbReference>
<reference evidence="8" key="1">
    <citation type="journal article" date="2019" name="Int. J. Syst. Evol. Microbiol.">
        <title>The Global Catalogue of Microorganisms (GCM) 10K type strain sequencing project: providing services to taxonomists for standard genome sequencing and annotation.</title>
        <authorList>
            <consortium name="The Broad Institute Genomics Platform"/>
            <consortium name="The Broad Institute Genome Sequencing Center for Infectious Disease"/>
            <person name="Wu L."/>
            <person name="Ma J."/>
        </authorList>
    </citation>
    <scope>NUCLEOTIDE SEQUENCE [LARGE SCALE GENOMIC DNA]</scope>
    <source>
        <strain evidence="8">JCM 19015</strain>
    </source>
</reference>
<protein>
    <submittedName>
        <fullName evidence="7">Glycoside hydrolase family 43 protein</fullName>
    </submittedName>
</protein>
<sequence length="301" mass="32782">MSADPAYDGYFADPFLLRTSDGYVAYGSPEPFRGDSASFEALVSTDLRSWNSIGTVFIGDPAVGSDCWAPEVVEADGGWWMYYSAGFGIAGHHVRVARADSPLGPFVDQGVNLTPEETFAIDASPFLDADGTRYLYFARDVLDAERPGTHLAVRRMVSMTELAPETVSVLTPNALWQRYEADREMYGRRGDWYTLEGPTVVRRDDSYVLFYSGGSWEGPDYGVSFASAASALGPWTHASADLPLVLSRALTGQRGPGHNSVLVLEDGTAVIAYHAWDEAGARRQLHIAPLNWHASTPSVMA</sequence>
<gene>
    <name evidence="7" type="ORF">GCM10025783_25030</name>
</gene>
<proteinExistence type="inferred from homology"/>
<keyword evidence="2" id="KW-0624">Polysaccharide degradation</keyword>
<evidence type="ECO:0000256" key="5">
    <source>
        <dbReference type="ARBA" id="ARBA00023295"/>
    </source>
</evidence>
<dbReference type="InterPro" id="IPR023296">
    <property type="entry name" value="Glyco_hydro_beta-prop_sf"/>
</dbReference>
<dbReference type="PANTHER" id="PTHR43772:SF2">
    <property type="entry name" value="PUTATIVE (AFU_ORTHOLOGUE AFUA_2G04480)-RELATED"/>
    <property type="match status" value="1"/>
</dbReference>
<keyword evidence="5 6" id="KW-0326">Glycosidase</keyword>
<dbReference type="RefSeq" id="WP_345481583.1">
    <property type="nucleotide sequence ID" value="NZ_BAABLP010000005.1"/>
</dbReference>
<evidence type="ECO:0000313" key="8">
    <source>
        <dbReference type="Proteomes" id="UP001500121"/>
    </source>
</evidence>
<dbReference type="GO" id="GO:0016787">
    <property type="term" value="F:hydrolase activity"/>
    <property type="evidence" value="ECO:0007669"/>
    <property type="project" value="UniProtKB-KW"/>
</dbReference>
<accession>A0ABP8ZB36</accession>
<keyword evidence="2" id="KW-0858">Xylan degradation</keyword>
<evidence type="ECO:0000256" key="4">
    <source>
        <dbReference type="ARBA" id="ARBA00023277"/>
    </source>
</evidence>
<evidence type="ECO:0000256" key="6">
    <source>
        <dbReference type="RuleBase" id="RU361187"/>
    </source>
</evidence>
<keyword evidence="3 6" id="KW-0378">Hydrolase</keyword>
<dbReference type="EMBL" id="BAABLP010000005">
    <property type="protein sequence ID" value="GAA4751470.1"/>
    <property type="molecule type" value="Genomic_DNA"/>
</dbReference>
<dbReference type="Proteomes" id="UP001500121">
    <property type="component" value="Unassembled WGS sequence"/>
</dbReference>
<dbReference type="Gene3D" id="2.115.10.20">
    <property type="entry name" value="Glycosyl hydrolase domain, family 43"/>
    <property type="match status" value="1"/>
</dbReference>
<dbReference type="PANTHER" id="PTHR43772">
    <property type="entry name" value="ENDO-1,4-BETA-XYLANASE"/>
    <property type="match status" value="1"/>
</dbReference>
<evidence type="ECO:0000256" key="2">
    <source>
        <dbReference type="ARBA" id="ARBA00022651"/>
    </source>
</evidence>
<evidence type="ECO:0000256" key="3">
    <source>
        <dbReference type="ARBA" id="ARBA00022801"/>
    </source>
</evidence>
<organism evidence="7 8">
    <name type="scientific">Amnibacterium soli</name>
    <dbReference type="NCBI Taxonomy" id="1282736"/>
    <lineage>
        <taxon>Bacteria</taxon>
        <taxon>Bacillati</taxon>
        <taxon>Actinomycetota</taxon>
        <taxon>Actinomycetes</taxon>
        <taxon>Micrococcales</taxon>
        <taxon>Microbacteriaceae</taxon>
        <taxon>Amnibacterium</taxon>
    </lineage>
</organism>
<evidence type="ECO:0000256" key="1">
    <source>
        <dbReference type="ARBA" id="ARBA00009865"/>
    </source>
</evidence>
<comment type="caution">
    <text evidence="7">The sequence shown here is derived from an EMBL/GenBank/DDBJ whole genome shotgun (WGS) entry which is preliminary data.</text>
</comment>
<comment type="similarity">
    <text evidence="1 6">Belongs to the glycosyl hydrolase 43 family.</text>
</comment>
<dbReference type="CDD" id="cd08991">
    <property type="entry name" value="GH43_HoAraf43-like"/>
    <property type="match status" value="1"/>
</dbReference>
<keyword evidence="4" id="KW-0119">Carbohydrate metabolism</keyword>
<keyword evidence="8" id="KW-1185">Reference proteome</keyword>
<dbReference type="InterPro" id="IPR006710">
    <property type="entry name" value="Glyco_hydro_43"/>
</dbReference>
<dbReference type="InterPro" id="IPR052176">
    <property type="entry name" value="Glycosyl_Hydrlase_43_Enz"/>
</dbReference>
<name>A0ABP8ZB36_9MICO</name>
<dbReference type="Pfam" id="PF04616">
    <property type="entry name" value="Glyco_hydro_43"/>
    <property type="match status" value="1"/>
</dbReference>
<evidence type="ECO:0000313" key="7">
    <source>
        <dbReference type="EMBL" id="GAA4751470.1"/>
    </source>
</evidence>